<feature type="transmembrane region" description="Helical" evidence="1">
    <location>
        <begin position="301"/>
        <end position="321"/>
    </location>
</feature>
<evidence type="ECO:0000256" key="1">
    <source>
        <dbReference type="SAM" id="Phobius"/>
    </source>
</evidence>
<organism evidence="2 3">
    <name type="scientific">Acaryochloris marina (strain MBIC 11017)</name>
    <dbReference type="NCBI Taxonomy" id="329726"/>
    <lineage>
        <taxon>Bacteria</taxon>
        <taxon>Bacillati</taxon>
        <taxon>Cyanobacteriota</taxon>
        <taxon>Cyanophyceae</taxon>
        <taxon>Acaryochloridales</taxon>
        <taxon>Acaryochloridaceae</taxon>
        <taxon>Acaryochloris</taxon>
    </lineage>
</organism>
<feature type="transmembrane region" description="Helical" evidence="1">
    <location>
        <begin position="353"/>
        <end position="372"/>
    </location>
</feature>
<keyword evidence="1" id="KW-0812">Transmembrane</keyword>
<sequence length="396" mass="45000">MSSTDGFQPSQSLAHLRESAASRSVEAMTQLLNQTLAHKQIETEVWLEADELHIYLQGERTPDEKSSVMLCCREMVQWHLPGAQILLISGQENGARESSWCWQLSFLASDGQMPTLNQAANGELWRRPKLEKTSWEPNSPPDDLWEPQSIEPEGWKAIAAGIVLALLILASQQVTFLLSPVITLVHELGHTLTNWIFGYPAIPAFDFMHGGGFTFNVERMPFLMGLMYCGFGYLFYVYWQNYLTARVLLGVAIAYTFCAFTGIHEFFVIAMGHGFELIFGGIFLARAMSGYACRYSAERPLYAMLAAYVIFYDIQFSWRLIFDQTNRAIYNQGKAGIDHDLVRIAEDVWNVDLSLVASGMLLATLLTPFVVWGMHRYWRWIVYGINRLFSLRVARS</sequence>
<keyword evidence="1" id="KW-0472">Membrane</keyword>
<accession>B0C5T3</accession>
<evidence type="ECO:0000313" key="3">
    <source>
        <dbReference type="Proteomes" id="UP000000268"/>
    </source>
</evidence>
<dbReference type="RefSeq" id="WP_012165218.1">
    <property type="nucleotide sequence ID" value="NC_009925.1"/>
</dbReference>
<reference evidence="2 3" key="1">
    <citation type="journal article" date="2008" name="Proc. Natl. Acad. Sci. U.S.A.">
        <title>Niche adaptation and genome expansion in the chlorophyll d-producing cyanobacterium Acaryochloris marina.</title>
        <authorList>
            <person name="Swingley W.D."/>
            <person name="Chen M."/>
            <person name="Cheung P.C."/>
            <person name="Conrad A.L."/>
            <person name="Dejesa L.C."/>
            <person name="Hao J."/>
            <person name="Honchak B.M."/>
            <person name="Karbach L.E."/>
            <person name="Kurdoglu A."/>
            <person name="Lahiri S."/>
            <person name="Mastrian S.D."/>
            <person name="Miyashita H."/>
            <person name="Page L."/>
            <person name="Ramakrishna P."/>
            <person name="Satoh S."/>
            <person name="Sattley W.M."/>
            <person name="Shimada Y."/>
            <person name="Taylor H.L."/>
            <person name="Tomo T."/>
            <person name="Tsuchiya T."/>
            <person name="Wang Z.T."/>
            <person name="Raymond J."/>
            <person name="Mimuro M."/>
            <person name="Blankenship R.E."/>
            <person name="Touchman J.W."/>
        </authorList>
    </citation>
    <scope>NUCLEOTIDE SEQUENCE [LARGE SCALE GENOMIC DNA]</scope>
    <source>
        <strain evidence="3">MBIC 11017</strain>
    </source>
</reference>
<dbReference type="AlphaFoldDB" id="B0C5T3"/>
<protein>
    <submittedName>
        <fullName evidence="2">Uncharacterized protein</fullName>
    </submittedName>
</protein>
<keyword evidence="1" id="KW-1133">Transmembrane helix</keyword>
<name>B0C5T3_ACAM1</name>
<gene>
    <name evidence="2" type="ordered locus">AM1_4977</name>
</gene>
<feature type="transmembrane region" description="Helical" evidence="1">
    <location>
        <begin position="220"/>
        <end position="239"/>
    </location>
</feature>
<feature type="transmembrane region" description="Helical" evidence="1">
    <location>
        <begin position="269"/>
        <end position="289"/>
    </location>
</feature>
<dbReference type="HOGENOM" id="CLU_044977_0_0_3"/>
<dbReference type="KEGG" id="amr:AM1_4977"/>
<dbReference type="OrthoDB" id="185917at2"/>
<keyword evidence="3" id="KW-1185">Reference proteome</keyword>
<dbReference type="EMBL" id="CP000828">
    <property type="protein sequence ID" value="ABW29945.1"/>
    <property type="molecule type" value="Genomic_DNA"/>
</dbReference>
<feature type="transmembrane region" description="Helical" evidence="1">
    <location>
        <begin position="246"/>
        <end position="263"/>
    </location>
</feature>
<evidence type="ECO:0000313" key="2">
    <source>
        <dbReference type="EMBL" id="ABW29945.1"/>
    </source>
</evidence>
<dbReference type="Proteomes" id="UP000000268">
    <property type="component" value="Chromosome"/>
</dbReference>
<proteinExistence type="predicted"/>
<dbReference type="STRING" id="329726.AM1_4977"/>
<dbReference type="eggNOG" id="ENOG502ZBQY">
    <property type="taxonomic scope" value="Bacteria"/>
</dbReference>